<keyword evidence="2" id="KW-1185">Reference proteome</keyword>
<dbReference type="EMBL" id="CAJVPZ010078131">
    <property type="protein sequence ID" value="CAG8805946.1"/>
    <property type="molecule type" value="Genomic_DNA"/>
</dbReference>
<gene>
    <name evidence="1" type="ORF">RFULGI_LOCUS18224</name>
</gene>
<sequence>SCQKMQKFPPYTSITVSVKFTKILYAQIVSQRLNAPKPFIMPLSTSKKYPAAELGMKLACGFEILCIDKYYTGLSSKPNKLNTEVIHPSFLNSILYKQLEKIAKEQFLKYQKNSSPLEQIDEILKLPMVSDEVLMSNIKQDDD</sequence>
<dbReference type="PANTHER" id="PTHR13060:SF0">
    <property type="entry name" value="PROTEIN ECDYSONELESS HOMOLOG"/>
    <property type="match status" value="1"/>
</dbReference>
<dbReference type="Pfam" id="PF07093">
    <property type="entry name" value="SGT1"/>
    <property type="match status" value="1"/>
</dbReference>
<dbReference type="OrthoDB" id="27237at2759"/>
<feature type="non-terminal residue" evidence="1">
    <location>
        <position position="143"/>
    </location>
</feature>
<dbReference type="PANTHER" id="PTHR13060">
    <property type="entry name" value="SGT1 PROTEIN HSGT1 SUPPRESSOR OF GCR2"/>
    <property type="match status" value="1"/>
</dbReference>
<dbReference type="InterPro" id="IPR010770">
    <property type="entry name" value="Ecd"/>
</dbReference>
<dbReference type="AlphaFoldDB" id="A0A9N9K3E0"/>
<feature type="non-terminal residue" evidence="1">
    <location>
        <position position="1"/>
    </location>
</feature>
<accession>A0A9N9K3E0</accession>
<organism evidence="1 2">
    <name type="scientific">Racocetra fulgida</name>
    <dbReference type="NCBI Taxonomy" id="60492"/>
    <lineage>
        <taxon>Eukaryota</taxon>
        <taxon>Fungi</taxon>
        <taxon>Fungi incertae sedis</taxon>
        <taxon>Mucoromycota</taxon>
        <taxon>Glomeromycotina</taxon>
        <taxon>Glomeromycetes</taxon>
        <taxon>Diversisporales</taxon>
        <taxon>Gigasporaceae</taxon>
        <taxon>Racocetra</taxon>
    </lineage>
</organism>
<comment type="caution">
    <text evidence="1">The sequence shown here is derived from an EMBL/GenBank/DDBJ whole genome shotgun (WGS) entry which is preliminary data.</text>
</comment>
<dbReference type="Proteomes" id="UP000789396">
    <property type="component" value="Unassembled WGS sequence"/>
</dbReference>
<reference evidence="1" key="1">
    <citation type="submission" date="2021-06" db="EMBL/GenBank/DDBJ databases">
        <authorList>
            <person name="Kallberg Y."/>
            <person name="Tangrot J."/>
            <person name="Rosling A."/>
        </authorList>
    </citation>
    <scope>NUCLEOTIDE SEQUENCE</scope>
    <source>
        <strain evidence="1">IN212</strain>
    </source>
</reference>
<protein>
    <submittedName>
        <fullName evidence="1">16533_t:CDS:1</fullName>
    </submittedName>
</protein>
<proteinExistence type="predicted"/>
<evidence type="ECO:0000313" key="1">
    <source>
        <dbReference type="EMBL" id="CAG8805946.1"/>
    </source>
</evidence>
<evidence type="ECO:0000313" key="2">
    <source>
        <dbReference type="Proteomes" id="UP000789396"/>
    </source>
</evidence>
<name>A0A9N9K3E0_9GLOM</name>
<dbReference type="GO" id="GO:0005634">
    <property type="term" value="C:nucleus"/>
    <property type="evidence" value="ECO:0007669"/>
    <property type="project" value="TreeGrafter"/>
</dbReference>